<evidence type="ECO:0000256" key="5">
    <source>
        <dbReference type="ARBA" id="ARBA00022741"/>
    </source>
</evidence>
<feature type="domain" description="Histidine kinase/HSP90-like ATPase" evidence="10">
    <location>
        <begin position="290"/>
        <end position="384"/>
    </location>
</feature>
<dbReference type="PANTHER" id="PTHR24421:SF10">
    <property type="entry name" value="NITRATE_NITRITE SENSOR PROTEIN NARQ"/>
    <property type="match status" value="1"/>
</dbReference>
<dbReference type="GO" id="GO:0046983">
    <property type="term" value="F:protein dimerization activity"/>
    <property type="evidence" value="ECO:0007669"/>
    <property type="project" value="InterPro"/>
</dbReference>
<dbReference type="InterPro" id="IPR050482">
    <property type="entry name" value="Sensor_HK_TwoCompSys"/>
</dbReference>
<dbReference type="EMBL" id="FOKG01000013">
    <property type="protein sequence ID" value="SFB48567.1"/>
    <property type="molecule type" value="Genomic_DNA"/>
</dbReference>
<keyword evidence="9" id="KW-0812">Transmembrane</keyword>
<keyword evidence="8" id="KW-0902">Two-component regulatory system</keyword>
<dbReference type="AlphaFoldDB" id="A0A1I1BEM2"/>
<feature type="transmembrane region" description="Helical" evidence="9">
    <location>
        <begin position="62"/>
        <end position="82"/>
    </location>
</feature>
<protein>
    <recommendedName>
        <fullName evidence="2">histidine kinase</fullName>
        <ecNumber evidence="2">2.7.13.3</ecNumber>
    </recommendedName>
</protein>
<evidence type="ECO:0000256" key="1">
    <source>
        <dbReference type="ARBA" id="ARBA00000085"/>
    </source>
</evidence>
<evidence type="ECO:0000256" key="3">
    <source>
        <dbReference type="ARBA" id="ARBA00022553"/>
    </source>
</evidence>
<dbReference type="InterPro" id="IPR003594">
    <property type="entry name" value="HATPase_dom"/>
</dbReference>
<keyword evidence="5" id="KW-0547">Nucleotide-binding</keyword>
<dbReference type="GO" id="GO:0005524">
    <property type="term" value="F:ATP binding"/>
    <property type="evidence" value="ECO:0007669"/>
    <property type="project" value="UniProtKB-KW"/>
</dbReference>
<dbReference type="Gene3D" id="1.20.5.1930">
    <property type="match status" value="1"/>
</dbReference>
<dbReference type="Proteomes" id="UP000243799">
    <property type="component" value="Unassembled WGS sequence"/>
</dbReference>
<dbReference type="Pfam" id="PF02518">
    <property type="entry name" value="HATPase_c"/>
    <property type="match status" value="1"/>
</dbReference>
<dbReference type="STRING" id="490629.SAMN05216266_113162"/>
<dbReference type="Gene3D" id="3.30.565.10">
    <property type="entry name" value="Histidine kinase-like ATPase, C-terminal domain"/>
    <property type="match status" value="1"/>
</dbReference>
<sequence>MVPADRRGLAVDTAVAMLVLVVVGTAISANYGDESAEPGLPAYAFGALFGGLMLVRRRWPVATLLITAVALLGYYMLAYPPIGLAPPLAAALYSAAEQGRVRWSIGTACALLLLSTTVRIFEGDDLAYLLGLEFATSAGFMAAVIALGDSVRSRRGWQTALATQAEAAALDREREAASRVEQERLRIARDLHDLLAHTVSVISLHTDVAREALRDDPATAERSLTAARTACSDVVRELRATLNALRAPDGEEQPPAPGLARLNSLVEAATAAGLDVRLDVQGEAVPLPVISDVTAYRVVQESLSNILRHADAHRVEIDLDYRGDFLLLRVADDGKGVAPDGGTGTEGWGIIGMRERLALLHGSLRATKQQGGGFVVEAHMPLRVDA</sequence>
<keyword evidence="9" id="KW-1133">Transmembrane helix</keyword>
<gene>
    <name evidence="11" type="ORF">SAMN05216266_113162</name>
</gene>
<evidence type="ECO:0000256" key="6">
    <source>
        <dbReference type="ARBA" id="ARBA00022777"/>
    </source>
</evidence>
<evidence type="ECO:0000313" key="12">
    <source>
        <dbReference type="Proteomes" id="UP000243799"/>
    </source>
</evidence>
<evidence type="ECO:0000313" key="11">
    <source>
        <dbReference type="EMBL" id="SFB48567.1"/>
    </source>
</evidence>
<feature type="transmembrane region" description="Helical" evidence="9">
    <location>
        <begin position="102"/>
        <end position="121"/>
    </location>
</feature>
<keyword evidence="6 11" id="KW-0418">Kinase</keyword>
<dbReference type="CDD" id="cd16917">
    <property type="entry name" value="HATPase_UhpB-NarQ-NarX-like"/>
    <property type="match status" value="1"/>
</dbReference>
<proteinExistence type="predicted"/>
<dbReference type="SMART" id="SM00387">
    <property type="entry name" value="HATPase_c"/>
    <property type="match status" value="1"/>
</dbReference>
<dbReference type="InterPro" id="IPR055558">
    <property type="entry name" value="DUF7134"/>
</dbReference>
<dbReference type="GO" id="GO:0000155">
    <property type="term" value="F:phosphorelay sensor kinase activity"/>
    <property type="evidence" value="ECO:0007669"/>
    <property type="project" value="InterPro"/>
</dbReference>
<evidence type="ECO:0000256" key="4">
    <source>
        <dbReference type="ARBA" id="ARBA00022679"/>
    </source>
</evidence>
<evidence type="ECO:0000256" key="9">
    <source>
        <dbReference type="SAM" id="Phobius"/>
    </source>
</evidence>
<organism evidence="11 12">
    <name type="scientific">Amycolatopsis marina</name>
    <dbReference type="NCBI Taxonomy" id="490629"/>
    <lineage>
        <taxon>Bacteria</taxon>
        <taxon>Bacillati</taxon>
        <taxon>Actinomycetota</taxon>
        <taxon>Actinomycetes</taxon>
        <taxon>Pseudonocardiales</taxon>
        <taxon>Pseudonocardiaceae</taxon>
        <taxon>Amycolatopsis</taxon>
    </lineage>
</organism>
<evidence type="ECO:0000256" key="8">
    <source>
        <dbReference type="ARBA" id="ARBA00023012"/>
    </source>
</evidence>
<name>A0A1I1BEM2_9PSEU</name>
<keyword evidence="12" id="KW-1185">Reference proteome</keyword>
<dbReference type="Pfam" id="PF23539">
    <property type="entry name" value="DUF7134"/>
    <property type="match status" value="1"/>
</dbReference>
<dbReference type="OrthoDB" id="227596at2"/>
<dbReference type="InterPro" id="IPR011712">
    <property type="entry name" value="Sig_transdc_His_kin_sub3_dim/P"/>
</dbReference>
<keyword evidence="9" id="KW-0472">Membrane</keyword>
<evidence type="ECO:0000256" key="2">
    <source>
        <dbReference type="ARBA" id="ARBA00012438"/>
    </source>
</evidence>
<feature type="transmembrane region" description="Helical" evidence="9">
    <location>
        <begin position="9"/>
        <end position="32"/>
    </location>
</feature>
<keyword evidence="7" id="KW-0067">ATP-binding</keyword>
<reference evidence="12" key="1">
    <citation type="submission" date="2016-10" db="EMBL/GenBank/DDBJ databases">
        <authorList>
            <person name="Varghese N."/>
            <person name="Submissions S."/>
        </authorList>
    </citation>
    <scope>NUCLEOTIDE SEQUENCE [LARGE SCALE GENOMIC DNA]</scope>
    <source>
        <strain evidence="12">CGMCC 4.3568</strain>
    </source>
</reference>
<keyword evidence="3" id="KW-0597">Phosphoprotein</keyword>
<comment type="catalytic activity">
    <reaction evidence="1">
        <text>ATP + protein L-histidine = ADP + protein N-phospho-L-histidine.</text>
        <dbReference type="EC" id="2.7.13.3"/>
    </reaction>
</comment>
<dbReference type="GO" id="GO:0016020">
    <property type="term" value="C:membrane"/>
    <property type="evidence" value="ECO:0007669"/>
    <property type="project" value="InterPro"/>
</dbReference>
<feature type="transmembrane region" description="Helical" evidence="9">
    <location>
        <begin position="38"/>
        <end position="55"/>
    </location>
</feature>
<accession>A0A1I1BEM2</accession>
<keyword evidence="4" id="KW-0808">Transferase</keyword>
<evidence type="ECO:0000259" key="10">
    <source>
        <dbReference type="SMART" id="SM00387"/>
    </source>
</evidence>
<feature type="transmembrane region" description="Helical" evidence="9">
    <location>
        <begin position="128"/>
        <end position="148"/>
    </location>
</feature>
<dbReference type="InterPro" id="IPR036890">
    <property type="entry name" value="HATPase_C_sf"/>
</dbReference>
<dbReference type="PANTHER" id="PTHR24421">
    <property type="entry name" value="NITRATE/NITRITE SENSOR PROTEIN NARX-RELATED"/>
    <property type="match status" value="1"/>
</dbReference>
<dbReference type="SUPFAM" id="SSF55874">
    <property type="entry name" value="ATPase domain of HSP90 chaperone/DNA topoisomerase II/histidine kinase"/>
    <property type="match status" value="1"/>
</dbReference>
<dbReference type="EC" id="2.7.13.3" evidence="2"/>
<evidence type="ECO:0000256" key="7">
    <source>
        <dbReference type="ARBA" id="ARBA00022840"/>
    </source>
</evidence>
<dbReference type="Pfam" id="PF07730">
    <property type="entry name" value="HisKA_3"/>
    <property type="match status" value="1"/>
</dbReference>